<accession>A0ABU5K9V1</accession>
<protein>
    <submittedName>
        <fullName evidence="6">Bile acid:sodium symporter</fullName>
    </submittedName>
</protein>
<dbReference type="InterPro" id="IPR038770">
    <property type="entry name" value="Na+/solute_symporter_sf"/>
</dbReference>
<reference evidence="6 7" key="1">
    <citation type="submission" date="2023-11" db="EMBL/GenBank/DDBJ databases">
        <title>Novel species in genus Nocardioides.</title>
        <authorList>
            <person name="Zhou H."/>
        </authorList>
    </citation>
    <scope>NUCLEOTIDE SEQUENCE [LARGE SCALE GENOMIC DNA]</scope>
    <source>
        <strain evidence="6 7">S-58</strain>
    </source>
</reference>
<evidence type="ECO:0000256" key="5">
    <source>
        <dbReference type="SAM" id="Phobius"/>
    </source>
</evidence>
<evidence type="ECO:0000256" key="3">
    <source>
        <dbReference type="ARBA" id="ARBA00022989"/>
    </source>
</evidence>
<dbReference type="PANTHER" id="PTHR10361:SF28">
    <property type="entry name" value="P3 PROTEIN-RELATED"/>
    <property type="match status" value="1"/>
</dbReference>
<dbReference type="EMBL" id="JAXQPW010000002">
    <property type="protein sequence ID" value="MDZ5661755.1"/>
    <property type="molecule type" value="Genomic_DNA"/>
</dbReference>
<sequence length="300" mass="30834">MELSSVILVLAQVAGLLFVIASMLAMGLALTIPDILASVSNVRLMLFALGVNFILVPGLAYAAAELLISDDNPGLKTGLILVGAAAGAPFLPKLVQTAGGPLGLGVGLMVALMVVTIVYLPLALPVLLPGDVQVDSWEIAKSLIFLMLLPLGVGLLVRARYQELAARFQPVATQVSTMAVAFLMVTLLVVNFRQIVDTVGTGGILAALIVLAGSFAAGFVVGGRPEENRSVLGLGTAQRNLSAAIVVAAQNFGDDPEVITMVMVVGVIGLVMLFAVAGELGRRSKARATAEPTEPATNAG</sequence>
<feature type="transmembrane region" description="Helical" evidence="5">
    <location>
        <begin position="139"/>
        <end position="159"/>
    </location>
</feature>
<feature type="transmembrane region" description="Helical" evidence="5">
    <location>
        <begin position="171"/>
        <end position="192"/>
    </location>
</feature>
<feature type="transmembrane region" description="Helical" evidence="5">
    <location>
        <begin position="258"/>
        <end position="277"/>
    </location>
</feature>
<dbReference type="InterPro" id="IPR004710">
    <property type="entry name" value="Bilac:Na_transpt"/>
</dbReference>
<keyword evidence="7" id="KW-1185">Reference proteome</keyword>
<feature type="transmembrane region" description="Helical" evidence="5">
    <location>
        <begin position="6"/>
        <end position="32"/>
    </location>
</feature>
<proteinExistence type="predicted"/>
<dbReference type="RefSeq" id="WP_322423981.1">
    <property type="nucleotide sequence ID" value="NZ_JAXQPW010000002.1"/>
</dbReference>
<dbReference type="InterPro" id="IPR002657">
    <property type="entry name" value="BilAc:Na_symport/Acr3"/>
</dbReference>
<dbReference type="Proteomes" id="UP001291999">
    <property type="component" value="Unassembled WGS sequence"/>
</dbReference>
<evidence type="ECO:0000256" key="4">
    <source>
        <dbReference type="ARBA" id="ARBA00023136"/>
    </source>
</evidence>
<keyword evidence="2 5" id="KW-0812">Transmembrane</keyword>
<evidence type="ECO:0000313" key="6">
    <source>
        <dbReference type="EMBL" id="MDZ5661755.1"/>
    </source>
</evidence>
<feature type="transmembrane region" description="Helical" evidence="5">
    <location>
        <begin position="102"/>
        <end position="127"/>
    </location>
</feature>
<keyword evidence="3 5" id="KW-1133">Transmembrane helix</keyword>
<dbReference type="Pfam" id="PF01758">
    <property type="entry name" value="SBF"/>
    <property type="match status" value="1"/>
</dbReference>
<gene>
    <name evidence="6" type="ORF">SFC79_08275</name>
</gene>
<comment type="subcellular location">
    <subcellularLocation>
        <location evidence="1">Membrane</location>
        <topology evidence="1">Multi-pass membrane protein</topology>
    </subcellularLocation>
</comment>
<dbReference type="Gene3D" id="1.20.1530.20">
    <property type="match status" value="1"/>
</dbReference>
<evidence type="ECO:0000313" key="7">
    <source>
        <dbReference type="Proteomes" id="UP001291999"/>
    </source>
</evidence>
<feature type="transmembrane region" description="Helical" evidence="5">
    <location>
        <begin position="204"/>
        <end position="223"/>
    </location>
</feature>
<organism evidence="6 7">
    <name type="scientific">Nocardioides renjunii</name>
    <dbReference type="NCBI Taxonomy" id="3095075"/>
    <lineage>
        <taxon>Bacteria</taxon>
        <taxon>Bacillati</taxon>
        <taxon>Actinomycetota</taxon>
        <taxon>Actinomycetes</taxon>
        <taxon>Propionibacteriales</taxon>
        <taxon>Nocardioidaceae</taxon>
        <taxon>Nocardioides</taxon>
    </lineage>
</organism>
<evidence type="ECO:0000256" key="1">
    <source>
        <dbReference type="ARBA" id="ARBA00004141"/>
    </source>
</evidence>
<evidence type="ECO:0000256" key="2">
    <source>
        <dbReference type="ARBA" id="ARBA00022692"/>
    </source>
</evidence>
<keyword evidence="4 5" id="KW-0472">Membrane</keyword>
<comment type="caution">
    <text evidence="6">The sequence shown here is derived from an EMBL/GenBank/DDBJ whole genome shotgun (WGS) entry which is preliminary data.</text>
</comment>
<name>A0ABU5K9V1_9ACTN</name>
<feature type="transmembrane region" description="Helical" evidence="5">
    <location>
        <begin position="75"/>
        <end position="95"/>
    </location>
</feature>
<dbReference type="PANTHER" id="PTHR10361">
    <property type="entry name" value="SODIUM-BILE ACID COTRANSPORTER"/>
    <property type="match status" value="1"/>
</dbReference>
<feature type="transmembrane region" description="Helical" evidence="5">
    <location>
        <begin position="44"/>
        <end position="63"/>
    </location>
</feature>